<feature type="transmembrane region" description="Helical" evidence="1">
    <location>
        <begin position="106"/>
        <end position="126"/>
    </location>
</feature>
<feature type="transmembrane region" description="Helical" evidence="1">
    <location>
        <begin position="371"/>
        <end position="392"/>
    </location>
</feature>
<dbReference type="Proteomes" id="UP000177067">
    <property type="component" value="Unassembled WGS sequence"/>
</dbReference>
<protein>
    <recommendedName>
        <fullName evidence="4">Glycosyltransferase RgtA/B/C/D-like domain-containing protein</fullName>
    </recommendedName>
</protein>
<feature type="transmembrane region" description="Helical" evidence="1">
    <location>
        <begin position="191"/>
        <end position="221"/>
    </location>
</feature>
<evidence type="ECO:0008006" key="4">
    <source>
        <dbReference type="Google" id="ProtNLM"/>
    </source>
</evidence>
<proteinExistence type="predicted"/>
<accession>A0A1F6LJ82</accession>
<dbReference type="AlphaFoldDB" id="A0A1F6LJ82"/>
<sequence>MFKEKLPSKYNIFLTIIGISFFIGIWYAFPMLDVVADENYFTGSVLRSIQNHTIIPAMGDVPYGVITYLVNYILIAFSLIGFLLFFKFDVSALKDYLIQSPEFIYIFPRLLSAMLGIVILFTLNNFLKKEVEDIKSKILLLTVTFTNMLTVFMLHTGKVWILSMTFLTISFYYLYKAIEYNQTPKYNINKYIFISILCSLLATINFSLFGFSLINILILLYLFRKNKQIQKSIIKYSFLAGLITAIFASLTFKDITKLLVDVFTFMNPVLDKNIVDTRINLSIPEEMWLNIKKILAFFPIHIILILLSIKNKIKNKKLFILSIIYFIVYFLFISSIATWPTKIEAFARYMFPFGFLLTFILMSLNIKFTKLHYTLGGISIIYFIFAMTFISIPTSYNLTRDWIIENLNQDKTIVVNKIHGLELPKNKDSYYTYQDYYCATKCKNTIKNNINNHIKYITIDLHSKKEDYESSYTNIYYITKEKSTESNLNLIKSFAEDGIDNFELDGRMGNYFDLDFFRIKMFGPDIYIYKKI</sequence>
<feature type="transmembrane region" description="Helical" evidence="1">
    <location>
        <begin position="138"/>
        <end position="154"/>
    </location>
</feature>
<feature type="transmembrane region" description="Helical" evidence="1">
    <location>
        <begin position="345"/>
        <end position="364"/>
    </location>
</feature>
<feature type="transmembrane region" description="Helical" evidence="1">
    <location>
        <begin position="233"/>
        <end position="252"/>
    </location>
</feature>
<comment type="caution">
    <text evidence="2">The sequence shown here is derived from an EMBL/GenBank/DDBJ whole genome shotgun (WGS) entry which is preliminary data.</text>
</comment>
<keyword evidence="1" id="KW-0812">Transmembrane</keyword>
<reference evidence="2 3" key="1">
    <citation type="journal article" date="2016" name="Nat. Commun.">
        <title>Thousands of microbial genomes shed light on interconnected biogeochemical processes in an aquifer system.</title>
        <authorList>
            <person name="Anantharaman K."/>
            <person name="Brown C.T."/>
            <person name="Hug L.A."/>
            <person name="Sharon I."/>
            <person name="Castelle C.J."/>
            <person name="Probst A.J."/>
            <person name="Thomas B.C."/>
            <person name="Singh A."/>
            <person name="Wilkins M.J."/>
            <person name="Karaoz U."/>
            <person name="Brodie E.L."/>
            <person name="Williams K.H."/>
            <person name="Hubbard S.S."/>
            <person name="Banfield J.F."/>
        </authorList>
    </citation>
    <scope>NUCLEOTIDE SEQUENCE [LARGE SCALE GENOMIC DNA]</scope>
</reference>
<keyword evidence="1" id="KW-0472">Membrane</keyword>
<name>A0A1F6LJ82_9BACT</name>
<evidence type="ECO:0000313" key="2">
    <source>
        <dbReference type="EMBL" id="OGH59396.1"/>
    </source>
</evidence>
<evidence type="ECO:0000313" key="3">
    <source>
        <dbReference type="Proteomes" id="UP000177067"/>
    </source>
</evidence>
<feature type="transmembrane region" description="Helical" evidence="1">
    <location>
        <begin position="319"/>
        <end position="339"/>
    </location>
</feature>
<feature type="transmembrane region" description="Helical" evidence="1">
    <location>
        <begin position="65"/>
        <end position="86"/>
    </location>
</feature>
<dbReference type="EMBL" id="MFPS01000007">
    <property type="protein sequence ID" value="OGH59396.1"/>
    <property type="molecule type" value="Genomic_DNA"/>
</dbReference>
<evidence type="ECO:0000256" key="1">
    <source>
        <dbReference type="SAM" id="Phobius"/>
    </source>
</evidence>
<organism evidence="2 3">
    <name type="scientific">Candidatus Magasanikbacteria bacterium RIFCSPHIGHO2_01_FULL_33_34</name>
    <dbReference type="NCBI Taxonomy" id="1798671"/>
    <lineage>
        <taxon>Bacteria</taxon>
        <taxon>Candidatus Magasanikiibacteriota</taxon>
    </lineage>
</organism>
<feature type="transmembrane region" description="Helical" evidence="1">
    <location>
        <begin position="12"/>
        <end position="29"/>
    </location>
</feature>
<gene>
    <name evidence="2" type="ORF">A2725_01035</name>
</gene>
<keyword evidence="1" id="KW-1133">Transmembrane helix</keyword>
<feature type="transmembrane region" description="Helical" evidence="1">
    <location>
        <begin position="287"/>
        <end position="307"/>
    </location>
</feature>